<proteinExistence type="predicted"/>
<dbReference type="PANTHER" id="PTHR43861:SF1">
    <property type="entry name" value="TRANS-ACONITATE 2-METHYLTRANSFERASE"/>
    <property type="match status" value="1"/>
</dbReference>
<evidence type="ECO:0000313" key="1">
    <source>
        <dbReference type="EMBL" id="GAA4949117.1"/>
    </source>
</evidence>
<evidence type="ECO:0008006" key="3">
    <source>
        <dbReference type="Google" id="ProtNLM"/>
    </source>
</evidence>
<gene>
    <name evidence="1" type="ORF">GCM10025791_31630</name>
</gene>
<sequence>MEPTELGLKYDKIAQWWHNQHDQSAYGVPQLKLALGFASAGGSALDIGCGAGGRLIRLMEGKGFSVTGLDISKEMINLAKINHPQHLFMHQDICQWQTEKRYNFILAWDSLFHLPLAMQKPVLRKISNLLTDNGVLIYSFGNAVGEHTDQWHEDTFYYSSIGINENLSVLMQMGLTIMHVEQDQLPEKHVFVIASKL</sequence>
<dbReference type="CDD" id="cd02440">
    <property type="entry name" value="AdoMet_MTases"/>
    <property type="match status" value="1"/>
</dbReference>
<dbReference type="Gene3D" id="3.40.50.150">
    <property type="entry name" value="Vaccinia Virus protein VP39"/>
    <property type="match status" value="1"/>
</dbReference>
<accession>A0AAV3U5Q8</accession>
<name>A0AAV3U5Q8_9ALTE</name>
<evidence type="ECO:0000313" key="2">
    <source>
        <dbReference type="Proteomes" id="UP001409585"/>
    </source>
</evidence>
<dbReference type="EMBL" id="BAABLX010000028">
    <property type="protein sequence ID" value="GAA4949117.1"/>
    <property type="molecule type" value="Genomic_DNA"/>
</dbReference>
<dbReference type="SUPFAM" id="SSF53335">
    <property type="entry name" value="S-adenosyl-L-methionine-dependent methyltransferases"/>
    <property type="match status" value="1"/>
</dbReference>
<dbReference type="Pfam" id="PF13489">
    <property type="entry name" value="Methyltransf_23"/>
    <property type="match status" value="1"/>
</dbReference>
<reference evidence="2" key="1">
    <citation type="journal article" date="2019" name="Int. J. Syst. Evol. Microbiol.">
        <title>The Global Catalogue of Microorganisms (GCM) 10K type strain sequencing project: providing services to taxonomists for standard genome sequencing and annotation.</title>
        <authorList>
            <consortium name="The Broad Institute Genomics Platform"/>
            <consortium name="The Broad Institute Genome Sequencing Center for Infectious Disease"/>
            <person name="Wu L."/>
            <person name="Ma J."/>
        </authorList>
    </citation>
    <scope>NUCLEOTIDE SEQUENCE [LARGE SCALE GENOMIC DNA]</scope>
    <source>
        <strain evidence="2">JCM 19134</strain>
    </source>
</reference>
<keyword evidence="2" id="KW-1185">Reference proteome</keyword>
<protein>
    <recommendedName>
        <fullName evidence="3">Class I SAM-dependent methyltransferase</fullName>
    </recommendedName>
</protein>
<comment type="caution">
    <text evidence="1">The sequence shown here is derived from an EMBL/GenBank/DDBJ whole genome shotgun (WGS) entry which is preliminary data.</text>
</comment>
<organism evidence="1 2">
    <name type="scientific">Halioxenophilus aromaticivorans</name>
    <dbReference type="NCBI Taxonomy" id="1306992"/>
    <lineage>
        <taxon>Bacteria</taxon>
        <taxon>Pseudomonadati</taxon>
        <taxon>Pseudomonadota</taxon>
        <taxon>Gammaproteobacteria</taxon>
        <taxon>Alteromonadales</taxon>
        <taxon>Alteromonadaceae</taxon>
        <taxon>Halioxenophilus</taxon>
    </lineage>
</organism>
<dbReference type="RefSeq" id="WP_345424435.1">
    <property type="nucleotide sequence ID" value="NZ_AP031496.1"/>
</dbReference>
<dbReference type="AlphaFoldDB" id="A0AAV3U5Q8"/>
<dbReference type="InterPro" id="IPR029063">
    <property type="entry name" value="SAM-dependent_MTases_sf"/>
</dbReference>
<dbReference type="Proteomes" id="UP001409585">
    <property type="component" value="Unassembled WGS sequence"/>
</dbReference>
<dbReference type="PANTHER" id="PTHR43861">
    <property type="entry name" value="TRANS-ACONITATE 2-METHYLTRANSFERASE-RELATED"/>
    <property type="match status" value="1"/>
</dbReference>